<proteinExistence type="inferred from homology"/>
<evidence type="ECO:0000256" key="3">
    <source>
        <dbReference type="ARBA" id="ARBA00023082"/>
    </source>
</evidence>
<keyword evidence="5" id="KW-0804">Transcription</keyword>
<dbReference type="Pfam" id="PF08281">
    <property type="entry name" value="Sigma70_r4_2"/>
    <property type="match status" value="1"/>
</dbReference>
<dbReference type="InterPro" id="IPR014284">
    <property type="entry name" value="RNA_pol_sigma-70_dom"/>
</dbReference>
<feature type="domain" description="RNA polymerase sigma-70 region 2" evidence="6">
    <location>
        <begin position="28"/>
        <end position="94"/>
    </location>
</feature>
<protein>
    <submittedName>
        <fullName evidence="8">RNA polymerase sigma-70 factor (ECF subfamily)</fullName>
    </submittedName>
</protein>
<dbReference type="Gene3D" id="1.10.10.10">
    <property type="entry name" value="Winged helix-like DNA-binding domain superfamily/Winged helix DNA-binding domain"/>
    <property type="match status" value="1"/>
</dbReference>
<dbReference type="GO" id="GO:0006352">
    <property type="term" value="P:DNA-templated transcription initiation"/>
    <property type="evidence" value="ECO:0007669"/>
    <property type="project" value="InterPro"/>
</dbReference>
<comment type="caution">
    <text evidence="8">The sequence shown here is derived from an EMBL/GenBank/DDBJ whole genome shotgun (WGS) entry which is preliminary data.</text>
</comment>
<dbReference type="SUPFAM" id="SSF88659">
    <property type="entry name" value="Sigma3 and sigma4 domains of RNA polymerase sigma factors"/>
    <property type="match status" value="1"/>
</dbReference>
<dbReference type="Gene3D" id="1.10.1740.10">
    <property type="match status" value="1"/>
</dbReference>
<evidence type="ECO:0000256" key="4">
    <source>
        <dbReference type="ARBA" id="ARBA00023125"/>
    </source>
</evidence>
<dbReference type="InterPro" id="IPR013249">
    <property type="entry name" value="RNA_pol_sigma70_r4_t2"/>
</dbReference>
<evidence type="ECO:0000256" key="1">
    <source>
        <dbReference type="ARBA" id="ARBA00010641"/>
    </source>
</evidence>
<dbReference type="AlphaFoldDB" id="A0A841HMQ8"/>
<dbReference type="PANTHER" id="PTHR43133">
    <property type="entry name" value="RNA POLYMERASE ECF-TYPE SIGMA FACTO"/>
    <property type="match status" value="1"/>
</dbReference>
<keyword evidence="3" id="KW-0731">Sigma factor</keyword>
<reference evidence="8 9" key="1">
    <citation type="submission" date="2020-08" db="EMBL/GenBank/DDBJ databases">
        <title>Genomic Encyclopedia of Type Strains, Phase IV (KMG-IV): sequencing the most valuable type-strain genomes for metagenomic binning, comparative biology and taxonomic classification.</title>
        <authorList>
            <person name="Goeker M."/>
        </authorList>
    </citation>
    <scope>NUCLEOTIDE SEQUENCE [LARGE SCALE GENOMIC DNA]</scope>
    <source>
        <strain evidence="8 9">DSM 26723</strain>
    </source>
</reference>
<evidence type="ECO:0000259" key="7">
    <source>
        <dbReference type="Pfam" id="PF08281"/>
    </source>
</evidence>
<evidence type="ECO:0000313" key="8">
    <source>
        <dbReference type="EMBL" id="MBB6094551.1"/>
    </source>
</evidence>
<evidence type="ECO:0000256" key="5">
    <source>
        <dbReference type="ARBA" id="ARBA00023163"/>
    </source>
</evidence>
<dbReference type="InterPro" id="IPR039425">
    <property type="entry name" value="RNA_pol_sigma-70-like"/>
</dbReference>
<dbReference type="RefSeq" id="WP_184333966.1">
    <property type="nucleotide sequence ID" value="NZ_JACHHZ010000004.1"/>
</dbReference>
<organism evidence="8 9">
    <name type="scientific">Povalibacter uvarum</name>
    <dbReference type="NCBI Taxonomy" id="732238"/>
    <lineage>
        <taxon>Bacteria</taxon>
        <taxon>Pseudomonadati</taxon>
        <taxon>Pseudomonadota</taxon>
        <taxon>Gammaproteobacteria</taxon>
        <taxon>Steroidobacterales</taxon>
        <taxon>Steroidobacteraceae</taxon>
        <taxon>Povalibacter</taxon>
    </lineage>
</organism>
<dbReference type="NCBIfam" id="TIGR02937">
    <property type="entry name" value="sigma70-ECF"/>
    <property type="match status" value="1"/>
</dbReference>
<dbReference type="SUPFAM" id="SSF88946">
    <property type="entry name" value="Sigma2 domain of RNA polymerase sigma factors"/>
    <property type="match status" value="1"/>
</dbReference>
<keyword evidence="4" id="KW-0238">DNA-binding</keyword>
<gene>
    <name evidence="8" type="ORF">HNQ60_003438</name>
</gene>
<evidence type="ECO:0000256" key="2">
    <source>
        <dbReference type="ARBA" id="ARBA00023015"/>
    </source>
</evidence>
<name>A0A841HMQ8_9GAMM</name>
<dbReference type="EMBL" id="JACHHZ010000004">
    <property type="protein sequence ID" value="MBB6094551.1"/>
    <property type="molecule type" value="Genomic_DNA"/>
</dbReference>
<dbReference type="Pfam" id="PF04542">
    <property type="entry name" value="Sigma70_r2"/>
    <property type="match status" value="1"/>
</dbReference>
<dbReference type="InterPro" id="IPR007627">
    <property type="entry name" value="RNA_pol_sigma70_r2"/>
</dbReference>
<dbReference type="InterPro" id="IPR013324">
    <property type="entry name" value="RNA_pol_sigma_r3/r4-like"/>
</dbReference>
<dbReference type="InterPro" id="IPR013325">
    <property type="entry name" value="RNA_pol_sigma_r2"/>
</dbReference>
<accession>A0A841HMQ8</accession>
<dbReference type="GO" id="GO:0003677">
    <property type="term" value="F:DNA binding"/>
    <property type="evidence" value="ECO:0007669"/>
    <property type="project" value="UniProtKB-KW"/>
</dbReference>
<feature type="domain" description="RNA polymerase sigma factor 70 region 4 type 2" evidence="7">
    <location>
        <begin position="134"/>
        <end position="184"/>
    </location>
</feature>
<dbReference type="GO" id="GO:0016987">
    <property type="term" value="F:sigma factor activity"/>
    <property type="evidence" value="ECO:0007669"/>
    <property type="project" value="UniProtKB-KW"/>
</dbReference>
<evidence type="ECO:0000259" key="6">
    <source>
        <dbReference type="Pfam" id="PF04542"/>
    </source>
</evidence>
<dbReference type="InterPro" id="IPR036388">
    <property type="entry name" value="WH-like_DNA-bd_sf"/>
</dbReference>
<evidence type="ECO:0000313" key="9">
    <source>
        <dbReference type="Proteomes" id="UP000588068"/>
    </source>
</evidence>
<keyword evidence="2" id="KW-0805">Transcription regulation</keyword>
<sequence>MDAELIDDRELVRRMLAGEERAFNAFFNDFFPRVYRFALPRLAGDQETAKEVVQATLVKAIRHLANYRGDAALFSWVCQICRHQIVDHLRVHRRHSKHVTLLEDSPDLRAALESIEAPAEDEPLQHYGTEETRRLIRSVLDRLPGRYGDVLEWKYVEGRSVEEIGALLGIGHTAAQSMLARARVAFREALETVFGSTAADVLAGMRSV</sequence>
<keyword evidence="9" id="KW-1185">Reference proteome</keyword>
<comment type="similarity">
    <text evidence="1">Belongs to the sigma-70 factor family. ECF subfamily.</text>
</comment>
<dbReference type="CDD" id="cd06171">
    <property type="entry name" value="Sigma70_r4"/>
    <property type="match status" value="1"/>
</dbReference>
<dbReference type="PANTHER" id="PTHR43133:SF8">
    <property type="entry name" value="RNA POLYMERASE SIGMA FACTOR HI_1459-RELATED"/>
    <property type="match status" value="1"/>
</dbReference>
<dbReference type="Proteomes" id="UP000588068">
    <property type="component" value="Unassembled WGS sequence"/>
</dbReference>